<dbReference type="AlphaFoldDB" id="A0A3M7SRF4"/>
<feature type="domain" description="Cytosolic fatty-acid binding proteins" evidence="2">
    <location>
        <begin position="7"/>
        <end position="24"/>
    </location>
</feature>
<dbReference type="PANTHER" id="PTHR11955">
    <property type="entry name" value="FATTY ACID BINDING PROTEIN"/>
    <property type="match status" value="1"/>
</dbReference>
<dbReference type="InterPro" id="IPR031259">
    <property type="entry name" value="ILBP"/>
</dbReference>
<evidence type="ECO:0000313" key="4">
    <source>
        <dbReference type="Proteomes" id="UP000276133"/>
    </source>
</evidence>
<dbReference type="EMBL" id="REGN01000911">
    <property type="protein sequence ID" value="RNA38128.1"/>
    <property type="molecule type" value="Genomic_DNA"/>
</dbReference>
<protein>
    <submittedName>
        <fullName evidence="3">Fatty acid-binding heart</fullName>
    </submittedName>
</protein>
<gene>
    <name evidence="3" type="ORF">BpHYR1_008713</name>
</gene>
<reference evidence="3 4" key="1">
    <citation type="journal article" date="2018" name="Sci. Rep.">
        <title>Genomic signatures of local adaptation to the degree of environmental predictability in rotifers.</title>
        <authorList>
            <person name="Franch-Gras L."/>
            <person name="Hahn C."/>
            <person name="Garcia-Roger E.M."/>
            <person name="Carmona M.J."/>
            <person name="Serra M."/>
            <person name="Gomez A."/>
        </authorList>
    </citation>
    <scope>NUCLEOTIDE SEQUENCE [LARGE SCALE GENOMIC DNA]</scope>
    <source>
        <strain evidence="3">HYR1</strain>
    </source>
</reference>
<dbReference type="PROSITE" id="PS00214">
    <property type="entry name" value="FABP"/>
    <property type="match status" value="1"/>
</dbReference>
<comment type="caution">
    <text evidence="3">The sequence shown here is derived from an EMBL/GenBank/DDBJ whole genome shotgun (WGS) entry which is preliminary data.</text>
</comment>
<dbReference type="FunFam" id="2.40.128.20:FF:000001">
    <property type="entry name" value="Fatty acid-binding protein, adipocyte"/>
    <property type="match status" value="1"/>
</dbReference>
<evidence type="ECO:0000256" key="1">
    <source>
        <dbReference type="ARBA" id="ARBA00008390"/>
    </source>
</evidence>
<dbReference type="SUPFAM" id="SSF50814">
    <property type="entry name" value="Lipocalins"/>
    <property type="match status" value="1"/>
</dbReference>
<keyword evidence="4" id="KW-1185">Reference proteome</keyword>
<dbReference type="CDD" id="cd00742">
    <property type="entry name" value="FABP"/>
    <property type="match status" value="1"/>
</dbReference>
<dbReference type="InterPro" id="IPR012674">
    <property type="entry name" value="Calycin"/>
</dbReference>
<dbReference type="STRING" id="10195.A0A3M7SRF4"/>
<comment type="similarity">
    <text evidence="1">Belongs to the calycin superfamily. Fatty-acid binding protein (FABP) family.</text>
</comment>
<evidence type="ECO:0000259" key="2">
    <source>
        <dbReference type="PROSITE" id="PS00214"/>
    </source>
</evidence>
<dbReference type="Proteomes" id="UP000276133">
    <property type="component" value="Unassembled WGS sequence"/>
</dbReference>
<name>A0A3M7SRF4_BRAPC</name>
<dbReference type="InterPro" id="IPR000463">
    <property type="entry name" value="Fatty_acid-bd"/>
</dbReference>
<proteinExistence type="inferred from homology"/>
<sequence>MVDALLGDWKLVSSENFEDLMKELGVGLVMRKLGNTTKPNVKFVKSGDEWTFSTVSTLKSQHLKYKLDEEFDEETLDGRKVKTTFHWDGNKLVQTQKDKDNNVVCTITREITDSGELKCVATAGKVESIRMYHKEQ</sequence>
<dbReference type="OrthoDB" id="354351at2759"/>
<dbReference type="Gene3D" id="2.40.128.20">
    <property type="match status" value="1"/>
</dbReference>
<evidence type="ECO:0000313" key="3">
    <source>
        <dbReference type="EMBL" id="RNA38128.1"/>
    </source>
</evidence>
<organism evidence="3 4">
    <name type="scientific">Brachionus plicatilis</name>
    <name type="common">Marine rotifer</name>
    <name type="synonym">Brachionus muelleri</name>
    <dbReference type="NCBI Taxonomy" id="10195"/>
    <lineage>
        <taxon>Eukaryota</taxon>
        <taxon>Metazoa</taxon>
        <taxon>Spiralia</taxon>
        <taxon>Gnathifera</taxon>
        <taxon>Rotifera</taxon>
        <taxon>Eurotatoria</taxon>
        <taxon>Monogononta</taxon>
        <taxon>Pseudotrocha</taxon>
        <taxon>Ploima</taxon>
        <taxon>Brachionidae</taxon>
        <taxon>Brachionus</taxon>
    </lineage>
</organism>
<dbReference type="PRINTS" id="PR00178">
    <property type="entry name" value="FATTYACIDBP"/>
</dbReference>
<accession>A0A3M7SRF4</accession>
<dbReference type="Pfam" id="PF14651">
    <property type="entry name" value="Lipocalin_7"/>
    <property type="match status" value="1"/>
</dbReference>
<dbReference type="GO" id="GO:0008289">
    <property type="term" value="F:lipid binding"/>
    <property type="evidence" value="ECO:0007669"/>
    <property type="project" value="UniProtKB-KW"/>
</dbReference>